<accession>A0ABS1C0Y9</accession>
<reference evidence="1 2" key="1">
    <citation type="submission" date="2020-12" db="EMBL/GenBank/DDBJ databases">
        <title>Bacterial novel species Adhaeribacter sp. BT258 isolated from soil.</title>
        <authorList>
            <person name="Jung H.-Y."/>
        </authorList>
    </citation>
    <scope>NUCLEOTIDE SEQUENCE [LARGE SCALE GENOMIC DNA]</scope>
    <source>
        <strain evidence="1 2">BT258</strain>
    </source>
</reference>
<keyword evidence="2" id="KW-1185">Reference proteome</keyword>
<dbReference type="EMBL" id="JAEHFX010000003">
    <property type="protein sequence ID" value="MBK0403069.1"/>
    <property type="molecule type" value="Genomic_DNA"/>
</dbReference>
<protein>
    <submittedName>
        <fullName evidence="1">AbiV family abortive infection protein</fullName>
    </submittedName>
</protein>
<dbReference type="NCBIfam" id="TIGR04498">
    <property type="entry name" value="AbiV_defense"/>
    <property type="match status" value="1"/>
</dbReference>
<dbReference type="Pfam" id="PF18728">
    <property type="entry name" value="HEPN_AbiV"/>
    <property type="match status" value="1"/>
</dbReference>
<gene>
    <name evidence="1" type="ORF">I5M27_08725</name>
</gene>
<evidence type="ECO:0000313" key="1">
    <source>
        <dbReference type="EMBL" id="MBK0403069.1"/>
    </source>
</evidence>
<name>A0ABS1C0Y9_9BACT</name>
<dbReference type="InterPro" id="IPR030987">
    <property type="entry name" value="AbiV"/>
</dbReference>
<sequence length="250" mass="28298">MVTFKFENLQGEDCVSAYKALKANSKVLFETADNAAAKGNYGVARSLLILGSEEFIKGAILYLNSIGILLFKINDIRKALNNHKERHEVAMLIQLFKLADTFIQVQEYKPTSSSRFKWLNKALSILGQAKIVLDGLGETRSDLDWWDSANEFKNAGLYVDYKEQLLLPKIISESDYSLAKIKVKDFTKRFSLFHIFLDRAPIKERKALIKDLNDGINLYVSSVNKRNIVKAQNKASVNSDKELTENILIG</sequence>
<organism evidence="1 2">
    <name type="scientific">Adhaeribacter terrigena</name>
    <dbReference type="NCBI Taxonomy" id="2793070"/>
    <lineage>
        <taxon>Bacteria</taxon>
        <taxon>Pseudomonadati</taxon>
        <taxon>Bacteroidota</taxon>
        <taxon>Cytophagia</taxon>
        <taxon>Cytophagales</taxon>
        <taxon>Hymenobacteraceae</taxon>
        <taxon>Adhaeribacter</taxon>
    </lineage>
</organism>
<comment type="caution">
    <text evidence="1">The sequence shown here is derived from an EMBL/GenBank/DDBJ whole genome shotgun (WGS) entry which is preliminary data.</text>
</comment>
<dbReference type="Proteomes" id="UP000644147">
    <property type="component" value="Unassembled WGS sequence"/>
</dbReference>
<evidence type="ECO:0000313" key="2">
    <source>
        <dbReference type="Proteomes" id="UP000644147"/>
    </source>
</evidence>
<proteinExistence type="predicted"/>
<dbReference type="RefSeq" id="WP_200505810.1">
    <property type="nucleotide sequence ID" value="NZ_JAEHFX010000003.1"/>
</dbReference>